<dbReference type="AlphaFoldDB" id="A0A382XGA2"/>
<accession>A0A382XGA2</accession>
<protein>
    <submittedName>
        <fullName evidence="1">Uncharacterized protein</fullName>
    </submittedName>
</protein>
<sequence length="35" mass="3963">MNINIMNQNPDYLTIKSGSTLKDAIEVIENGQERL</sequence>
<evidence type="ECO:0000313" key="1">
    <source>
        <dbReference type="EMBL" id="SVD69368.1"/>
    </source>
</evidence>
<name>A0A382XGA2_9ZZZZ</name>
<dbReference type="EMBL" id="UINC01167072">
    <property type="protein sequence ID" value="SVD69368.1"/>
    <property type="molecule type" value="Genomic_DNA"/>
</dbReference>
<proteinExistence type="predicted"/>
<reference evidence="1" key="1">
    <citation type="submission" date="2018-05" db="EMBL/GenBank/DDBJ databases">
        <authorList>
            <person name="Lanie J.A."/>
            <person name="Ng W.-L."/>
            <person name="Kazmierczak K.M."/>
            <person name="Andrzejewski T.M."/>
            <person name="Davidsen T.M."/>
            <person name="Wayne K.J."/>
            <person name="Tettelin H."/>
            <person name="Glass J.I."/>
            <person name="Rusch D."/>
            <person name="Podicherti R."/>
            <person name="Tsui H.-C.T."/>
            <person name="Winkler M.E."/>
        </authorList>
    </citation>
    <scope>NUCLEOTIDE SEQUENCE</scope>
</reference>
<gene>
    <name evidence="1" type="ORF">METZ01_LOCUS422222</name>
</gene>
<feature type="non-terminal residue" evidence="1">
    <location>
        <position position="35"/>
    </location>
</feature>
<organism evidence="1">
    <name type="scientific">marine metagenome</name>
    <dbReference type="NCBI Taxonomy" id="408172"/>
    <lineage>
        <taxon>unclassified sequences</taxon>
        <taxon>metagenomes</taxon>
        <taxon>ecological metagenomes</taxon>
    </lineage>
</organism>